<proteinExistence type="predicted"/>
<dbReference type="EMBL" id="JANIIC010000022">
    <property type="protein sequence ID" value="MCQ8831265.1"/>
    <property type="molecule type" value="Genomic_DNA"/>
</dbReference>
<protein>
    <submittedName>
        <fullName evidence="2">Uncharacterized protein</fullName>
    </submittedName>
</protein>
<evidence type="ECO:0000313" key="2">
    <source>
        <dbReference type="EMBL" id="MCQ8831265.1"/>
    </source>
</evidence>
<evidence type="ECO:0000256" key="1">
    <source>
        <dbReference type="SAM" id="Phobius"/>
    </source>
</evidence>
<evidence type="ECO:0000313" key="3">
    <source>
        <dbReference type="Proteomes" id="UP001142400"/>
    </source>
</evidence>
<organism evidence="2 3">
    <name type="scientific">Streptomyces malaysiensis subsp. samsunensis</name>
    <dbReference type="NCBI Taxonomy" id="459658"/>
    <lineage>
        <taxon>Bacteria</taxon>
        <taxon>Bacillati</taxon>
        <taxon>Actinomycetota</taxon>
        <taxon>Actinomycetes</taxon>
        <taxon>Kitasatosporales</taxon>
        <taxon>Streptomycetaceae</taxon>
        <taxon>Streptomyces</taxon>
        <taxon>Streptomyces violaceusniger group</taxon>
    </lineage>
</organism>
<comment type="caution">
    <text evidence="2">The sequence shown here is derived from an EMBL/GenBank/DDBJ whole genome shotgun (WGS) entry which is preliminary data.</text>
</comment>
<keyword evidence="3" id="KW-1185">Reference proteome</keyword>
<keyword evidence="1" id="KW-0472">Membrane</keyword>
<reference evidence="2" key="1">
    <citation type="submission" date="2022-06" db="EMBL/GenBank/DDBJ databases">
        <title>WGS of actinobacteria.</title>
        <authorList>
            <person name="Thawai C."/>
        </authorList>
    </citation>
    <scope>NUCLEOTIDE SEQUENCE</scope>
    <source>
        <strain evidence="2">DSM 42010</strain>
    </source>
</reference>
<feature type="transmembrane region" description="Helical" evidence="1">
    <location>
        <begin position="30"/>
        <end position="53"/>
    </location>
</feature>
<sequence length="68" mass="7043">MALLMVAASVYGVVQLLVLSSPTRSVRMSTALLAIAVGVYGAGVAAGLLELAYTRGSPRPRGGRWPRS</sequence>
<accession>A0A9X2LY12</accession>
<dbReference type="Proteomes" id="UP001142400">
    <property type="component" value="Unassembled WGS sequence"/>
</dbReference>
<keyword evidence="1" id="KW-1133">Transmembrane helix</keyword>
<dbReference type="RefSeq" id="WP_257632217.1">
    <property type="nucleotide sequence ID" value="NZ_JANIIC010000022.1"/>
</dbReference>
<keyword evidence="1" id="KW-0812">Transmembrane</keyword>
<dbReference type="AlphaFoldDB" id="A0A9X2LY12"/>
<name>A0A9X2LY12_STRMQ</name>
<gene>
    <name evidence="2" type="ORF">NQU54_19880</name>
</gene>